<dbReference type="EMBL" id="BDSA01000002">
    <property type="protein sequence ID" value="GBE60163.1"/>
    <property type="molecule type" value="Genomic_DNA"/>
</dbReference>
<keyword evidence="1" id="KW-1133">Transmembrane helix</keyword>
<dbReference type="RefSeq" id="XP_028866406.1">
    <property type="nucleotide sequence ID" value="XM_029010573.1"/>
</dbReference>
<keyword evidence="1" id="KW-0812">Transmembrane</keyword>
<organism evidence="3 4">
    <name type="scientific">Babesia ovata</name>
    <dbReference type="NCBI Taxonomy" id="189622"/>
    <lineage>
        <taxon>Eukaryota</taxon>
        <taxon>Sar</taxon>
        <taxon>Alveolata</taxon>
        <taxon>Apicomplexa</taxon>
        <taxon>Aconoidasida</taxon>
        <taxon>Piroplasmida</taxon>
        <taxon>Babesiidae</taxon>
        <taxon>Babesia</taxon>
    </lineage>
</organism>
<comment type="caution">
    <text evidence="3">The sequence shown here is derived from an EMBL/GenBank/DDBJ whole genome shotgun (WGS) entry which is preliminary data.</text>
</comment>
<feature type="chain" id="PRO_5014179005" evidence="2">
    <location>
        <begin position="18"/>
        <end position="235"/>
    </location>
</feature>
<dbReference type="VEuPathDB" id="PiroplasmaDB:BOVATA_016560"/>
<sequence length="235" mass="26554">MYIALALFPLCVQIASGSILLFGPVRPNTLACTSNHYSTGGPEPKVPEKQLEQVKDFSQVTIAPVIETSFYTGYTNQLSECVMRLRQEYRRLNEDLVYPSVLYYLSLYVSKDYVRAHTAMVDLQMLKMLHFSQRMLLGYANSNFTEKAHGNVEIRAEKYCNGCVYIDISEKLGRYRKKRALLLEKEVKRLMANINNIPSVKATGKLSLWVDAFCAPSLALIVGGPVVLFGFHLLL</sequence>
<proteinExistence type="predicted"/>
<keyword evidence="2" id="KW-0732">Signal</keyword>
<evidence type="ECO:0000313" key="4">
    <source>
        <dbReference type="Proteomes" id="UP000236319"/>
    </source>
</evidence>
<evidence type="ECO:0000256" key="2">
    <source>
        <dbReference type="SAM" id="SignalP"/>
    </source>
</evidence>
<feature type="signal peptide" evidence="2">
    <location>
        <begin position="1"/>
        <end position="17"/>
    </location>
</feature>
<reference evidence="3 4" key="1">
    <citation type="journal article" date="2017" name="BMC Genomics">
        <title>Whole-genome assembly of Babesia ovata and comparative genomics between closely related pathogens.</title>
        <authorList>
            <person name="Yamagishi J."/>
            <person name="Asada M."/>
            <person name="Hakimi H."/>
            <person name="Tanaka T.Q."/>
            <person name="Sugimoto C."/>
            <person name="Kawazu S."/>
        </authorList>
    </citation>
    <scope>NUCLEOTIDE SEQUENCE [LARGE SCALE GENOMIC DNA]</scope>
    <source>
        <strain evidence="3 4">Miyake</strain>
    </source>
</reference>
<accession>A0A2H6KAZ0</accession>
<dbReference type="OrthoDB" id="365045at2759"/>
<dbReference type="GeneID" id="39873933"/>
<keyword evidence="1" id="KW-0472">Membrane</keyword>
<evidence type="ECO:0000256" key="1">
    <source>
        <dbReference type="SAM" id="Phobius"/>
    </source>
</evidence>
<dbReference type="Proteomes" id="UP000236319">
    <property type="component" value="Unassembled WGS sequence"/>
</dbReference>
<keyword evidence="4" id="KW-1185">Reference proteome</keyword>
<feature type="transmembrane region" description="Helical" evidence="1">
    <location>
        <begin position="208"/>
        <end position="234"/>
    </location>
</feature>
<dbReference type="AlphaFoldDB" id="A0A2H6KAZ0"/>
<protein>
    <submittedName>
        <fullName evidence="3">Inositol phosphatase</fullName>
    </submittedName>
</protein>
<gene>
    <name evidence="3" type="ORF">BOVATA_016560</name>
</gene>
<evidence type="ECO:0000313" key="3">
    <source>
        <dbReference type="EMBL" id="GBE60163.1"/>
    </source>
</evidence>
<name>A0A2H6KAZ0_9APIC</name>